<feature type="transmembrane region" description="Helical" evidence="7">
    <location>
        <begin position="351"/>
        <end position="372"/>
    </location>
</feature>
<evidence type="ECO:0000256" key="1">
    <source>
        <dbReference type="ARBA" id="ARBA00004651"/>
    </source>
</evidence>
<dbReference type="EMBL" id="SDWW01000018">
    <property type="protein sequence ID" value="RYV51297.1"/>
    <property type="molecule type" value="Genomic_DNA"/>
</dbReference>
<organism evidence="9 10">
    <name type="scientific">Pengzhenrongella frigida</name>
    <dbReference type="NCBI Taxonomy" id="1259133"/>
    <lineage>
        <taxon>Bacteria</taxon>
        <taxon>Bacillati</taxon>
        <taxon>Actinomycetota</taxon>
        <taxon>Actinomycetes</taxon>
        <taxon>Micrococcales</taxon>
        <taxon>Pengzhenrongella</taxon>
    </lineage>
</organism>
<dbReference type="OrthoDB" id="5242249at2"/>
<dbReference type="PROSITE" id="PS50850">
    <property type="entry name" value="MFS"/>
    <property type="match status" value="1"/>
</dbReference>
<feature type="transmembrane region" description="Helical" evidence="7">
    <location>
        <begin position="260"/>
        <end position="281"/>
    </location>
</feature>
<feature type="transmembrane region" description="Helical" evidence="7">
    <location>
        <begin position="86"/>
        <end position="108"/>
    </location>
</feature>
<keyword evidence="4 7" id="KW-0812">Transmembrane</keyword>
<protein>
    <submittedName>
        <fullName evidence="9">MFS transporter</fullName>
    </submittedName>
</protein>
<feature type="transmembrane region" description="Helical" evidence="7">
    <location>
        <begin position="54"/>
        <end position="74"/>
    </location>
</feature>
<dbReference type="GO" id="GO:0022857">
    <property type="term" value="F:transmembrane transporter activity"/>
    <property type="evidence" value="ECO:0007669"/>
    <property type="project" value="InterPro"/>
</dbReference>
<keyword evidence="6 7" id="KW-0472">Membrane</keyword>
<dbReference type="InterPro" id="IPR050171">
    <property type="entry name" value="MFS_Transporters"/>
</dbReference>
<comment type="subcellular location">
    <subcellularLocation>
        <location evidence="1">Cell membrane</location>
        <topology evidence="1">Multi-pass membrane protein</topology>
    </subcellularLocation>
</comment>
<dbReference type="Proteomes" id="UP000293764">
    <property type="component" value="Unassembled WGS sequence"/>
</dbReference>
<dbReference type="InterPro" id="IPR005829">
    <property type="entry name" value="Sugar_transporter_CS"/>
</dbReference>
<evidence type="ECO:0000259" key="8">
    <source>
        <dbReference type="PROSITE" id="PS50850"/>
    </source>
</evidence>
<comment type="caution">
    <text evidence="9">The sequence shown here is derived from an EMBL/GenBank/DDBJ whole genome shotgun (WGS) entry which is preliminary data.</text>
</comment>
<evidence type="ECO:0000313" key="9">
    <source>
        <dbReference type="EMBL" id="RYV51297.1"/>
    </source>
</evidence>
<dbReference type="SUPFAM" id="SSF103473">
    <property type="entry name" value="MFS general substrate transporter"/>
    <property type="match status" value="1"/>
</dbReference>
<reference evidence="9 10" key="1">
    <citation type="submission" date="2019-01" db="EMBL/GenBank/DDBJ databases">
        <title>Novel species of Cellulomonas.</title>
        <authorList>
            <person name="Liu Q."/>
            <person name="Xin Y.-H."/>
        </authorList>
    </citation>
    <scope>NUCLEOTIDE SEQUENCE [LARGE SCALE GENOMIC DNA]</scope>
    <source>
        <strain evidence="9 10">HLT2-17</strain>
    </source>
</reference>
<keyword evidence="5 7" id="KW-1133">Transmembrane helix</keyword>
<dbReference type="InterPro" id="IPR011701">
    <property type="entry name" value="MFS"/>
</dbReference>
<feature type="transmembrane region" description="Helical" evidence="7">
    <location>
        <begin position="16"/>
        <end position="34"/>
    </location>
</feature>
<dbReference type="AlphaFoldDB" id="A0A4Q5N3T7"/>
<feature type="transmembrane region" description="Helical" evidence="7">
    <location>
        <begin position="114"/>
        <end position="138"/>
    </location>
</feature>
<keyword evidence="3" id="KW-1003">Cell membrane</keyword>
<dbReference type="PANTHER" id="PTHR23517">
    <property type="entry name" value="RESISTANCE PROTEIN MDTM, PUTATIVE-RELATED-RELATED"/>
    <property type="match status" value="1"/>
</dbReference>
<dbReference type="Gene3D" id="1.20.1250.20">
    <property type="entry name" value="MFS general substrate transporter like domains"/>
    <property type="match status" value="1"/>
</dbReference>
<dbReference type="InterPro" id="IPR020846">
    <property type="entry name" value="MFS_dom"/>
</dbReference>
<sequence length="419" mass="43377">MTRGRWRSPGGTRARWWAAPWLAVGSSIFAIAWGGNEFTPLLVLYRDVSHFSAVTVNLLLGAYVLGIVPALLVGGPLSDRYGRRPLMLPAAPLSLAGSLVLAFCAPWPLALCLGRVLCGLALGLVMAVGTTWIMELSAGECDSGAGARRASLSLTLGFLAGAGVAGVLAQWGPWPTETAYLVHVALTVVTGLWLLRAPETRRSEPARLGGTLRADLRVPSVAHRRFRRVVVPLAPWVFGCAGSAYAVLPGLMRAHTGGLPIAFSALLTVLTLGCGVGIQVLGRAIDTSRSARASVLALVIIVAGMGLGSAAAAELTLALALAAAAVLGLGYGLALVAGLNEVRRIAGPDDLAGLTAVYYSFAYLGFFIPAVLALLAPRWSYPEMFGAGFVIAVGCLVVVGSGWRAHLPTVAIGSTAVAR</sequence>
<dbReference type="InterPro" id="IPR036259">
    <property type="entry name" value="MFS_trans_sf"/>
</dbReference>
<evidence type="ECO:0000256" key="5">
    <source>
        <dbReference type="ARBA" id="ARBA00022989"/>
    </source>
</evidence>
<dbReference type="RefSeq" id="WP_130102363.1">
    <property type="nucleotide sequence ID" value="NZ_SDWW01000018.1"/>
</dbReference>
<feature type="transmembrane region" description="Helical" evidence="7">
    <location>
        <begin position="318"/>
        <end position="339"/>
    </location>
</feature>
<dbReference type="PANTHER" id="PTHR23517:SF3">
    <property type="entry name" value="INTEGRAL MEMBRANE TRANSPORT PROTEIN"/>
    <property type="match status" value="1"/>
</dbReference>
<feature type="transmembrane region" description="Helical" evidence="7">
    <location>
        <begin position="150"/>
        <end position="172"/>
    </location>
</feature>
<evidence type="ECO:0000256" key="6">
    <source>
        <dbReference type="ARBA" id="ARBA00023136"/>
    </source>
</evidence>
<evidence type="ECO:0000256" key="4">
    <source>
        <dbReference type="ARBA" id="ARBA00022692"/>
    </source>
</evidence>
<evidence type="ECO:0000313" key="10">
    <source>
        <dbReference type="Proteomes" id="UP000293764"/>
    </source>
</evidence>
<evidence type="ECO:0000256" key="7">
    <source>
        <dbReference type="SAM" id="Phobius"/>
    </source>
</evidence>
<keyword evidence="2" id="KW-0813">Transport</keyword>
<dbReference type="PROSITE" id="PS00216">
    <property type="entry name" value="SUGAR_TRANSPORT_1"/>
    <property type="match status" value="1"/>
</dbReference>
<gene>
    <name evidence="9" type="ORF">EUA98_09090</name>
</gene>
<feature type="domain" description="Major facilitator superfamily (MFS) profile" evidence="8">
    <location>
        <begin position="18"/>
        <end position="419"/>
    </location>
</feature>
<feature type="transmembrane region" description="Helical" evidence="7">
    <location>
        <begin position="293"/>
        <end position="312"/>
    </location>
</feature>
<feature type="transmembrane region" description="Helical" evidence="7">
    <location>
        <begin position="178"/>
        <end position="195"/>
    </location>
</feature>
<accession>A0A4Q5N3T7</accession>
<name>A0A4Q5N3T7_9MICO</name>
<proteinExistence type="predicted"/>
<evidence type="ECO:0000256" key="2">
    <source>
        <dbReference type="ARBA" id="ARBA00022448"/>
    </source>
</evidence>
<feature type="transmembrane region" description="Helical" evidence="7">
    <location>
        <begin position="384"/>
        <end position="403"/>
    </location>
</feature>
<feature type="transmembrane region" description="Helical" evidence="7">
    <location>
        <begin position="229"/>
        <end position="248"/>
    </location>
</feature>
<dbReference type="GO" id="GO:0005886">
    <property type="term" value="C:plasma membrane"/>
    <property type="evidence" value="ECO:0007669"/>
    <property type="project" value="UniProtKB-SubCell"/>
</dbReference>
<keyword evidence="10" id="KW-1185">Reference proteome</keyword>
<evidence type="ECO:0000256" key="3">
    <source>
        <dbReference type="ARBA" id="ARBA00022475"/>
    </source>
</evidence>
<dbReference type="Pfam" id="PF07690">
    <property type="entry name" value="MFS_1"/>
    <property type="match status" value="1"/>
</dbReference>